<comment type="caution">
    <text evidence="1">The sequence shown here is derived from an EMBL/GenBank/DDBJ whole genome shotgun (WGS) entry which is preliminary data.</text>
</comment>
<dbReference type="Proteomes" id="UP001148838">
    <property type="component" value="Unassembled WGS sequence"/>
</dbReference>
<protein>
    <submittedName>
        <fullName evidence="1">Uncharacterized protein</fullName>
    </submittedName>
</protein>
<evidence type="ECO:0000313" key="1">
    <source>
        <dbReference type="EMBL" id="KAJ4430603.1"/>
    </source>
</evidence>
<reference evidence="1 2" key="1">
    <citation type="journal article" date="2022" name="Allergy">
        <title>Genome assembly and annotation of Periplaneta americana reveal a comprehensive cockroach allergen profile.</title>
        <authorList>
            <person name="Wang L."/>
            <person name="Xiong Q."/>
            <person name="Saelim N."/>
            <person name="Wang L."/>
            <person name="Nong W."/>
            <person name="Wan A.T."/>
            <person name="Shi M."/>
            <person name="Liu X."/>
            <person name="Cao Q."/>
            <person name="Hui J.H.L."/>
            <person name="Sookrung N."/>
            <person name="Leung T.F."/>
            <person name="Tungtrongchitr A."/>
            <person name="Tsui S.K.W."/>
        </authorList>
    </citation>
    <scope>NUCLEOTIDE SEQUENCE [LARGE SCALE GENOMIC DNA]</scope>
    <source>
        <strain evidence="1">PWHHKU_190912</strain>
    </source>
</reference>
<keyword evidence="2" id="KW-1185">Reference proteome</keyword>
<organism evidence="1 2">
    <name type="scientific">Periplaneta americana</name>
    <name type="common">American cockroach</name>
    <name type="synonym">Blatta americana</name>
    <dbReference type="NCBI Taxonomy" id="6978"/>
    <lineage>
        <taxon>Eukaryota</taxon>
        <taxon>Metazoa</taxon>
        <taxon>Ecdysozoa</taxon>
        <taxon>Arthropoda</taxon>
        <taxon>Hexapoda</taxon>
        <taxon>Insecta</taxon>
        <taxon>Pterygota</taxon>
        <taxon>Neoptera</taxon>
        <taxon>Polyneoptera</taxon>
        <taxon>Dictyoptera</taxon>
        <taxon>Blattodea</taxon>
        <taxon>Blattoidea</taxon>
        <taxon>Blattidae</taxon>
        <taxon>Blattinae</taxon>
        <taxon>Periplaneta</taxon>
    </lineage>
</organism>
<evidence type="ECO:0000313" key="2">
    <source>
        <dbReference type="Proteomes" id="UP001148838"/>
    </source>
</evidence>
<name>A0ABQ8S957_PERAM</name>
<accession>A0ABQ8S957</accession>
<sequence>MRGSKTKMTFTVTRASKFSQHSVVQFLAAEGVSPIEIRRPMKKVYVDKAIPTRANITGGRPAPGQSHTVITEVNVVAADNLVRADRRCTVDEAAQNLNTSNGFAYSKIHDRFKYHKLRAKWVQNGSQMSRNNIEWD</sequence>
<proteinExistence type="predicted"/>
<gene>
    <name evidence="1" type="ORF">ANN_19191</name>
</gene>
<dbReference type="EMBL" id="JAJSOF020000031">
    <property type="protein sequence ID" value="KAJ4430603.1"/>
    <property type="molecule type" value="Genomic_DNA"/>
</dbReference>